<proteinExistence type="predicted"/>
<reference evidence="2 3" key="1">
    <citation type="submission" date="2023-01" db="EMBL/GenBank/DDBJ databases">
        <title>Analysis of 21 Apiospora genomes using comparative genomics revels a genus with tremendous synthesis potential of carbohydrate active enzymes and secondary metabolites.</title>
        <authorList>
            <person name="Sorensen T."/>
        </authorList>
    </citation>
    <scope>NUCLEOTIDE SEQUENCE [LARGE SCALE GENOMIC DNA]</scope>
    <source>
        <strain evidence="2 3">CBS 20057</strain>
    </source>
</reference>
<evidence type="ECO:0000313" key="3">
    <source>
        <dbReference type="Proteomes" id="UP001396898"/>
    </source>
</evidence>
<keyword evidence="3" id="KW-1185">Reference proteome</keyword>
<dbReference type="EMBL" id="JAQQWI010000007">
    <property type="protein sequence ID" value="KAK8026519.1"/>
    <property type="molecule type" value="Genomic_DNA"/>
</dbReference>
<sequence>MFCGPLLGDNHIQVDTLGVMNTTAATIFFFSGSIFASCVQEPVPSSTALPASPIICVDTAKTSRNGRHDQTGFLDEGFGREQGERLADAEPLTNTPKRKRDLVLGRRRWLIKGCIIRVEYSEKPTGDAIRQICEHVASNAQDPNCPAVVARRGTGHTFSGLRKRSDMETIDGQMFSIAAIAEAPRRRPCSGHLYDDPQVRRAQGPRRYDTEGGDAIGTRVCRSHVEHDFKPPPPRRAGHWPSDIMDALFSMTRESSKTHSCRACPRCAIDARYGSGSLAFRDFLIAPHDSVNFEAALDADGPIRMQLPDLTSTGASISVPGVSPSPAIGQELHDDDGDNGDEGRANGQDPVQEPSRTVLMVLRVESKGPGRRLALVRPKGAQIRQQNTMTAQICKPVPHGTRRAGSFAAAPGTRYSVDGLIVSLIPSNARRKFAHTRAHEVREDVGGDEGFVTEKQGI</sequence>
<dbReference type="Proteomes" id="UP001396898">
    <property type="component" value="Unassembled WGS sequence"/>
</dbReference>
<evidence type="ECO:0000256" key="1">
    <source>
        <dbReference type="SAM" id="MobiDB-lite"/>
    </source>
</evidence>
<evidence type="ECO:0000313" key="2">
    <source>
        <dbReference type="EMBL" id="KAK8026519.1"/>
    </source>
</evidence>
<organism evidence="2 3">
    <name type="scientific">Apiospora marii</name>
    <dbReference type="NCBI Taxonomy" id="335849"/>
    <lineage>
        <taxon>Eukaryota</taxon>
        <taxon>Fungi</taxon>
        <taxon>Dikarya</taxon>
        <taxon>Ascomycota</taxon>
        <taxon>Pezizomycotina</taxon>
        <taxon>Sordariomycetes</taxon>
        <taxon>Xylariomycetidae</taxon>
        <taxon>Amphisphaeriales</taxon>
        <taxon>Apiosporaceae</taxon>
        <taxon>Apiospora</taxon>
    </lineage>
</organism>
<comment type="caution">
    <text evidence="2">The sequence shown here is derived from an EMBL/GenBank/DDBJ whole genome shotgun (WGS) entry which is preliminary data.</text>
</comment>
<gene>
    <name evidence="2" type="ORF">PG991_003575</name>
</gene>
<accession>A0ABR1S5K0</accession>
<protein>
    <submittedName>
        <fullName evidence="2">Uncharacterized protein</fullName>
    </submittedName>
</protein>
<feature type="region of interest" description="Disordered" evidence="1">
    <location>
        <begin position="312"/>
        <end position="354"/>
    </location>
</feature>
<name>A0ABR1S5K0_9PEZI</name>